<accession>A0A1W1X6R8</accession>
<evidence type="ECO:0000313" key="3">
    <source>
        <dbReference type="EMBL" id="SMC19550.1"/>
    </source>
</evidence>
<organism evidence="3 4">
    <name type="scientific">Clostridium acidisoli DSM 12555</name>
    <dbReference type="NCBI Taxonomy" id="1121291"/>
    <lineage>
        <taxon>Bacteria</taxon>
        <taxon>Bacillati</taxon>
        <taxon>Bacillota</taxon>
        <taxon>Clostridia</taxon>
        <taxon>Eubacteriales</taxon>
        <taxon>Clostridiaceae</taxon>
        <taxon>Clostridium</taxon>
    </lineage>
</organism>
<proteinExistence type="predicted"/>
<dbReference type="InterPro" id="IPR036291">
    <property type="entry name" value="NAD(P)-bd_dom_sf"/>
</dbReference>
<reference evidence="3 4" key="1">
    <citation type="submission" date="2017-04" db="EMBL/GenBank/DDBJ databases">
        <authorList>
            <person name="Afonso C.L."/>
            <person name="Miller P.J."/>
            <person name="Scott M.A."/>
            <person name="Spackman E."/>
            <person name="Goraichik I."/>
            <person name="Dimitrov K.M."/>
            <person name="Suarez D.L."/>
            <person name="Swayne D.E."/>
        </authorList>
    </citation>
    <scope>NUCLEOTIDE SEQUENCE [LARGE SCALE GENOMIC DNA]</scope>
    <source>
        <strain evidence="3 4">DSM 12555</strain>
    </source>
</reference>
<dbReference type="PANTHER" id="PTHR43708">
    <property type="entry name" value="CONSERVED EXPRESSED OXIDOREDUCTASE (EUROFUNG)"/>
    <property type="match status" value="1"/>
</dbReference>
<feature type="domain" description="Gfo/Idh/MocA-like oxidoreductase N-terminal" evidence="1">
    <location>
        <begin position="6"/>
        <end position="123"/>
    </location>
</feature>
<dbReference type="Pfam" id="PF21378">
    <property type="entry name" value="YceM-like_C"/>
    <property type="match status" value="1"/>
</dbReference>
<sequence>MENNKLRIGIIGLGDIAQKVYLPFLSKEKNWSIVGAFSPTESKRRKICMDYRIKDFSNLDDLIEVSDAVFVHSSTVSHFEIVEKALKKGKDVYVDKPLGATIEEAEKLAELSERLGRKLMVGFNRRFAPMYVKAKEQSQNLAWARIEKHRLNSIREVDFRFTMYDDYIHLVDTARWLGEPINSISGRIKLGNKDELIFAHHDYATKNNSHIFIGMHRKAGTNLEQIELVNENSIIRVKNMETMEVENNGQVITTMSGSWDTILKRRGFEDTIMHFINSILGDTKPLIDGEEAFKTQKLVHDMMV</sequence>
<dbReference type="OrthoDB" id="9815825at2"/>
<dbReference type="Gene3D" id="3.30.360.10">
    <property type="entry name" value="Dihydrodipicolinate Reductase, domain 2"/>
    <property type="match status" value="1"/>
</dbReference>
<dbReference type="RefSeq" id="WP_084114067.1">
    <property type="nucleotide sequence ID" value="NZ_FWXH01000002.1"/>
</dbReference>
<dbReference type="InterPro" id="IPR000683">
    <property type="entry name" value="Gfo/Idh/MocA-like_OxRdtase_N"/>
</dbReference>
<evidence type="ECO:0000259" key="2">
    <source>
        <dbReference type="Pfam" id="PF21378"/>
    </source>
</evidence>
<dbReference type="SUPFAM" id="SSF55347">
    <property type="entry name" value="Glyceraldehyde-3-phosphate dehydrogenase-like, C-terminal domain"/>
    <property type="match status" value="1"/>
</dbReference>
<dbReference type="Proteomes" id="UP000192468">
    <property type="component" value="Unassembled WGS sequence"/>
</dbReference>
<dbReference type="Gene3D" id="3.40.50.720">
    <property type="entry name" value="NAD(P)-binding Rossmann-like Domain"/>
    <property type="match status" value="1"/>
</dbReference>
<protein>
    <submittedName>
        <fullName evidence="3">Virulence factor</fullName>
    </submittedName>
</protein>
<dbReference type="STRING" id="1121291.SAMN02745134_00865"/>
<dbReference type="SUPFAM" id="SSF51735">
    <property type="entry name" value="NAD(P)-binding Rossmann-fold domains"/>
    <property type="match status" value="1"/>
</dbReference>
<keyword evidence="4" id="KW-1185">Reference proteome</keyword>
<dbReference type="Pfam" id="PF01408">
    <property type="entry name" value="GFO_IDH_MocA"/>
    <property type="match status" value="1"/>
</dbReference>
<dbReference type="InterPro" id="IPR048477">
    <property type="entry name" value="YceM-like_C"/>
</dbReference>
<evidence type="ECO:0000259" key="1">
    <source>
        <dbReference type="Pfam" id="PF01408"/>
    </source>
</evidence>
<dbReference type="EMBL" id="FWXH01000002">
    <property type="protein sequence ID" value="SMC19550.1"/>
    <property type="molecule type" value="Genomic_DNA"/>
</dbReference>
<dbReference type="InterPro" id="IPR051317">
    <property type="entry name" value="Gfo/Idh/MocA_oxidoreduct"/>
</dbReference>
<evidence type="ECO:0000313" key="4">
    <source>
        <dbReference type="Proteomes" id="UP000192468"/>
    </source>
</evidence>
<dbReference type="GO" id="GO:0000166">
    <property type="term" value="F:nucleotide binding"/>
    <property type="evidence" value="ECO:0007669"/>
    <property type="project" value="InterPro"/>
</dbReference>
<dbReference type="AlphaFoldDB" id="A0A1W1X6R8"/>
<dbReference type="PANTHER" id="PTHR43708:SF4">
    <property type="entry name" value="OXIDOREDUCTASE YCEM-RELATED"/>
    <property type="match status" value="1"/>
</dbReference>
<name>A0A1W1X6R8_9CLOT</name>
<gene>
    <name evidence="3" type="ORF">SAMN02745134_00865</name>
</gene>
<feature type="domain" description="YceM-like C-terminal" evidence="2">
    <location>
        <begin position="129"/>
        <end position="248"/>
    </location>
</feature>